<dbReference type="InterPro" id="IPR051226">
    <property type="entry name" value="PP1_Regulatory_Subunit"/>
</dbReference>
<evidence type="ECO:0000313" key="6">
    <source>
        <dbReference type="RefSeq" id="XP_032816558.1"/>
    </source>
</evidence>
<feature type="compositionally biased region" description="Polar residues" evidence="4">
    <location>
        <begin position="652"/>
        <end position="663"/>
    </location>
</feature>
<organism evidence="5 6">
    <name type="scientific">Petromyzon marinus</name>
    <name type="common">Sea lamprey</name>
    <dbReference type="NCBI Taxonomy" id="7757"/>
    <lineage>
        <taxon>Eukaryota</taxon>
        <taxon>Metazoa</taxon>
        <taxon>Chordata</taxon>
        <taxon>Craniata</taxon>
        <taxon>Vertebrata</taxon>
        <taxon>Cyclostomata</taxon>
        <taxon>Hyperoartia</taxon>
        <taxon>Petromyzontiformes</taxon>
        <taxon>Petromyzontidae</taxon>
        <taxon>Petromyzon</taxon>
    </lineage>
</organism>
<feature type="repeat" description="ANK" evidence="3">
    <location>
        <begin position="260"/>
        <end position="292"/>
    </location>
</feature>
<dbReference type="PANTHER" id="PTHR24179:SF29">
    <property type="entry name" value="LD46604P"/>
    <property type="match status" value="1"/>
</dbReference>
<evidence type="ECO:0000256" key="3">
    <source>
        <dbReference type="PROSITE-ProRule" id="PRU00023"/>
    </source>
</evidence>
<evidence type="ECO:0000256" key="2">
    <source>
        <dbReference type="ARBA" id="ARBA00023043"/>
    </source>
</evidence>
<sequence length="843" mass="88616">MGDIQLDRDFEEVVTAPDRSLPGPERLQRARKKRAEQLKRWAEFDRQHGKKGRAKKKRLRSKSRAVNFPPSLRLLEAVSRNDVDEVTTLLSDGVSPDSCNEEGLTALHQACLWGWEDLAGLLLSRGASVNARDSGLWTPLHAACAQGFTEVVRLLVPRGADLLALSEDGETPFDVCDDHETIAYLEGEMRQRGLTEKVVEDARKATEDSFISEMTQSVADLNAPDDHGVVVLHMAVAHGYERAVRVLLEVGARSDLPDADGWTPLHAAAYWGQENIAEILVAYGARLDTANKHGQTPVEMCEDVEMRARLARLKERAERGLLDVRNRRGFLPLHRSSLRGSKSKLVHKGRTEEMQSEAIVWQTMEKRDDADDDAEDSRPEDGRTASRNALNGNGITHGAGAERLSKQETSGGEADPTESTAASNRPAPAGDAALAAPAAAAWGEQDSDAMCESASASDTRPSPEPEAADENSAADDDCSSDDDDDDDDDDSSGADVHSVSRDPQEVVVQQPVAQVTAAPAADSNVEDARGTDLSNGKPIECSAVSAAVKGVAESGEPPDENAKAGAAPSSQLGGPGASEESDKPPPACTNAAAASNPRGGGGGGDEDEEANAAEQGDKALCSERATASTPAERLAQKESGTASAVSAALEQNGESSDAINSVDVNGARKAVDADAEDNGVDEKPASPPKVGSLPGDGISTHGVDNSADANPPQSSPSDDAAKPQVATPSSAAATTTTATASTSSSTEAGAAIDESRVLVQLLNDAFEDDDLSSKEDGDDDVVGGAGMSGGQVAGVSYVVGGHKANGVREPRRPQWDDHDVPTFKGEVREDNTEAKGRRCCKMM</sequence>
<dbReference type="PROSITE" id="PS50297">
    <property type="entry name" value="ANK_REP_REGION"/>
    <property type="match status" value="4"/>
</dbReference>
<dbReference type="RefSeq" id="XP_032816558.1">
    <property type="nucleotide sequence ID" value="XM_032960667.1"/>
</dbReference>
<feature type="compositionally biased region" description="Basic residues" evidence="4">
    <location>
        <begin position="48"/>
        <end position="62"/>
    </location>
</feature>
<keyword evidence="1" id="KW-0677">Repeat</keyword>
<dbReference type="Pfam" id="PF12796">
    <property type="entry name" value="Ank_2"/>
    <property type="match status" value="2"/>
</dbReference>
<name>A0AAJ7TH58_PETMA</name>
<dbReference type="AlphaFoldDB" id="A0AAJ7TH58"/>
<feature type="repeat" description="ANK" evidence="3">
    <location>
        <begin position="138"/>
        <end position="167"/>
    </location>
</feature>
<feature type="compositionally biased region" description="Acidic residues" evidence="4">
    <location>
        <begin position="766"/>
        <end position="781"/>
    </location>
</feature>
<gene>
    <name evidence="6" type="primary">LOC116945953</name>
</gene>
<feature type="region of interest" description="Disordered" evidence="4">
    <location>
        <begin position="803"/>
        <end position="822"/>
    </location>
</feature>
<feature type="compositionally biased region" description="Basic and acidic residues" evidence="4">
    <location>
        <begin position="35"/>
        <end position="47"/>
    </location>
</feature>
<feature type="compositionally biased region" description="Low complexity" evidence="4">
    <location>
        <begin position="426"/>
        <end position="441"/>
    </location>
</feature>
<dbReference type="Gene3D" id="1.25.40.20">
    <property type="entry name" value="Ankyrin repeat-containing domain"/>
    <property type="match status" value="2"/>
</dbReference>
<dbReference type="GO" id="GO:0004857">
    <property type="term" value="F:enzyme inhibitor activity"/>
    <property type="evidence" value="ECO:0007669"/>
    <property type="project" value="TreeGrafter"/>
</dbReference>
<feature type="compositionally biased region" description="Polar residues" evidence="4">
    <location>
        <begin position="707"/>
        <end position="717"/>
    </location>
</feature>
<dbReference type="PANTHER" id="PTHR24179">
    <property type="entry name" value="PROTEIN PHOSPHATASE 1 REGULATORY SUBUNIT 12"/>
    <property type="match status" value="1"/>
</dbReference>
<keyword evidence="5" id="KW-1185">Reference proteome</keyword>
<feature type="compositionally biased region" description="Acidic residues" evidence="4">
    <location>
        <begin position="466"/>
        <end position="492"/>
    </location>
</feature>
<dbReference type="GO" id="GO:0005737">
    <property type="term" value="C:cytoplasm"/>
    <property type="evidence" value="ECO:0007669"/>
    <property type="project" value="TreeGrafter"/>
</dbReference>
<feature type="compositionally biased region" description="Low complexity" evidence="4">
    <location>
        <begin position="726"/>
        <end position="751"/>
    </location>
</feature>
<feature type="compositionally biased region" description="Polar residues" evidence="4">
    <location>
        <begin position="385"/>
        <end position="394"/>
    </location>
</feature>
<feature type="region of interest" description="Disordered" evidence="4">
    <location>
        <begin position="1"/>
        <end position="62"/>
    </location>
</feature>
<dbReference type="SMART" id="SM00248">
    <property type="entry name" value="ANK"/>
    <property type="match status" value="4"/>
</dbReference>
<reference evidence="6" key="1">
    <citation type="submission" date="2025-08" db="UniProtKB">
        <authorList>
            <consortium name="RefSeq"/>
        </authorList>
    </citation>
    <scope>IDENTIFICATION</scope>
    <source>
        <tissue evidence="6">Sperm</tissue>
    </source>
</reference>
<feature type="repeat" description="ANK" evidence="3">
    <location>
        <begin position="102"/>
        <end position="134"/>
    </location>
</feature>
<dbReference type="InterPro" id="IPR002110">
    <property type="entry name" value="Ankyrin_rpt"/>
</dbReference>
<feature type="region of interest" description="Disordered" evidence="4">
    <location>
        <begin position="766"/>
        <end position="787"/>
    </location>
</feature>
<dbReference type="InterPro" id="IPR036770">
    <property type="entry name" value="Ankyrin_rpt-contain_sf"/>
</dbReference>
<feature type="region of interest" description="Disordered" evidence="4">
    <location>
        <begin position="365"/>
        <end position="751"/>
    </location>
</feature>
<feature type="compositionally biased region" description="Basic and acidic residues" evidence="4">
    <location>
        <begin position="806"/>
        <end position="822"/>
    </location>
</feature>
<feature type="repeat" description="ANK" evidence="3">
    <location>
        <begin position="227"/>
        <end position="259"/>
    </location>
</feature>
<evidence type="ECO:0000256" key="4">
    <source>
        <dbReference type="SAM" id="MobiDB-lite"/>
    </source>
</evidence>
<evidence type="ECO:0000313" key="5">
    <source>
        <dbReference type="Proteomes" id="UP001318040"/>
    </source>
</evidence>
<keyword evidence="2 3" id="KW-0040">ANK repeat</keyword>
<dbReference type="GO" id="GO:0017020">
    <property type="term" value="F:myosin phosphatase regulator activity"/>
    <property type="evidence" value="ECO:0007669"/>
    <property type="project" value="TreeGrafter"/>
</dbReference>
<evidence type="ECO:0000256" key="1">
    <source>
        <dbReference type="ARBA" id="ARBA00022737"/>
    </source>
</evidence>
<dbReference type="Proteomes" id="UP001318040">
    <property type="component" value="Chromosome 25"/>
</dbReference>
<dbReference type="PROSITE" id="PS50088">
    <property type="entry name" value="ANK_REPEAT"/>
    <property type="match status" value="4"/>
</dbReference>
<proteinExistence type="predicted"/>
<protein>
    <submittedName>
        <fullName evidence="6">Protein phosphatase 1 regulatory subunit 16A-like isoform X2</fullName>
    </submittedName>
</protein>
<dbReference type="SUPFAM" id="SSF48403">
    <property type="entry name" value="Ankyrin repeat"/>
    <property type="match status" value="1"/>
</dbReference>
<accession>A0AAJ7TH58</accession>
<feature type="compositionally biased region" description="Low complexity" evidence="4">
    <location>
        <begin position="505"/>
        <end position="521"/>
    </location>
</feature>